<name>A0A1W0D4Y1_9NEIS</name>
<dbReference type="AlphaFoldDB" id="A0A1W0D4Y1"/>
<reference evidence="3 4" key="1">
    <citation type="submission" date="2017-02" db="EMBL/GenBank/DDBJ databases">
        <title>Chromobacterium haemolyticum H5244.</title>
        <authorList>
            <person name="Gulvik C.A."/>
        </authorList>
    </citation>
    <scope>NUCLEOTIDE SEQUENCE [LARGE SCALE GENOMIC DNA]</scope>
    <source>
        <strain evidence="3 4">H5244</strain>
    </source>
</reference>
<dbReference type="SUPFAM" id="SSF54909">
    <property type="entry name" value="Dimeric alpha+beta barrel"/>
    <property type="match status" value="1"/>
</dbReference>
<dbReference type="Proteomes" id="UP000192721">
    <property type="component" value="Unassembled WGS sequence"/>
</dbReference>
<sequence>MFIVSLSYIAPLSDIDALLEQHVAWLRQGYASGLLLASGRKTPRTGGVILARGDRAELEALLARDPFAVAGLARYEITEFHASMSAPELDCLRNI</sequence>
<dbReference type="PANTHER" id="PTHR37828">
    <property type="entry name" value="GSR2449 PROTEIN"/>
    <property type="match status" value="1"/>
</dbReference>
<protein>
    <recommendedName>
        <fullName evidence="2">YCII-related domain-containing protein</fullName>
    </recommendedName>
</protein>
<dbReference type="PANTHER" id="PTHR37828:SF1">
    <property type="entry name" value="YCII-RELATED DOMAIN-CONTAINING PROTEIN"/>
    <property type="match status" value="1"/>
</dbReference>
<evidence type="ECO:0000313" key="4">
    <source>
        <dbReference type="Proteomes" id="UP000192721"/>
    </source>
</evidence>
<dbReference type="InterPro" id="IPR011008">
    <property type="entry name" value="Dimeric_a/b-barrel"/>
</dbReference>
<evidence type="ECO:0000259" key="2">
    <source>
        <dbReference type="Pfam" id="PF03795"/>
    </source>
</evidence>
<dbReference type="InterPro" id="IPR005545">
    <property type="entry name" value="YCII"/>
</dbReference>
<dbReference type="Gene3D" id="3.30.70.1060">
    <property type="entry name" value="Dimeric alpha+beta barrel"/>
    <property type="match status" value="1"/>
</dbReference>
<gene>
    <name evidence="3" type="ORF">B0T45_07490</name>
</gene>
<comment type="similarity">
    <text evidence="1">Belongs to the YciI family.</text>
</comment>
<organism evidence="3 4">
    <name type="scientific">Chromobacterium haemolyticum</name>
    <dbReference type="NCBI Taxonomy" id="394935"/>
    <lineage>
        <taxon>Bacteria</taxon>
        <taxon>Pseudomonadati</taxon>
        <taxon>Pseudomonadota</taxon>
        <taxon>Betaproteobacteria</taxon>
        <taxon>Neisseriales</taxon>
        <taxon>Chromobacteriaceae</taxon>
        <taxon>Chromobacterium</taxon>
    </lineage>
</organism>
<accession>A0A1W0D4Y1</accession>
<dbReference type="EMBL" id="MUKV01000006">
    <property type="protein sequence ID" value="OQS42059.1"/>
    <property type="molecule type" value="Genomic_DNA"/>
</dbReference>
<evidence type="ECO:0000313" key="3">
    <source>
        <dbReference type="EMBL" id="OQS42059.1"/>
    </source>
</evidence>
<feature type="domain" description="YCII-related" evidence="2">
    <location>
        <begin position="1"/>
        <end position="80"/>
    </location>
</feature>
<comment type="caution">
    <text evidence="3">The sequence shown here is derived from an EMBL/GenBank/DDBJ whole genome shotgun (WGS) entry which is preliminary data.</text>
</comment>
<dbReference type="Pfam" id="PF03795">
    <property type="entry name" value="YCII"/>
    <property type="match status" value="1"/>
</dbReference>
<evidence type="ECO:0000256" key="1">
    <source>
        <dbReference type="ARBA" id="ARBA00007689"/>
    </source>
</evidence>
<proteinExistence type="inferred from homology"/>